<dbReference type="EMBL" id="BLXX01000002">
    <property type="protein sequence ID" value="GFO58815.1"/>
    <property type="molecule type" value="Genomic_DNA"/>
</dbReference>
<accession>A0A6V8MFP7</accession>
<dbReference type="CDD" id="cd00093">
    <property type="entry name" value="HTH_XRE"/>
    <property type="match status" value="1"/>
</dbReference>
<name>A0A6V8MFP7_9BACT</name>
<proteinExistence type="predicted"/>
<evidence type="ECO:0000256" key="1">
    <source>
        <dbReference type="SAM" id="Phobius"/>
    </source>
</evidence>
<gene>
    <name evidence="3" type="ORF">GMST_11400</name>
</gene>
<dbReference type="GO" id="GO:0003677">
    <property type="term" value="F:DNA binding"/>
    <property type="evidence" value="ECO:0007669"/>
    <property type="project" value="InterPro"/>
</dbReference>
<sequence length="314" mass="34106">MAQDPAKTDKNVLPSVAIDGGRARTVRESKKLTQLYVANVVGVTTDTISRWENNRYPSIKRDNAEKLAGALEVELEEILRQEEPEPDSEGAEGVDTAKPRRWTLLVLSLIPVLALVVFLTSRLQVVTPKAVRWAPHFAAPGEVVPVQIKIPRSAERNYGFILKEHLPPGWHLVSAQPGNAAVDPDGSSVKWLVPAGQGSVTVSYTVRLPANLPTGKSGNLRGEIVLHDGESNRTEAVAGSASITVGAYHWADSNGDGRIDDDEIMPAYYVCEDMKGIGLDWKTIEAIWSGKGYRWDPRSGFAVLTVEAPGGVKK</sequence>
<dbReference type="SUPFAM" id="SSF47413">
    <property type="entry name" value="lambda repressor-like DNA-binding domains"/>
    <property type="match status" value="1"/>
</dbReference>
<evidence type="ECO:0000313" key="3">
    <source>
        <dbReference type="EMBL" id="GFO58815.1"/>
    </source>
</evidence>
<keyword evidence="1" id="KW-1133">Transmembrane helix</keyword>
<keyword evidence="4" id="KW-1185">Reference proteome</keyword>
<dbReference type="AlphaFoldDB" id="A0A6V8MFP7"/>
<dbReference type="PROSITE" id="PS50943">
    <property type="entry name" value="HTH_CROC1"/>
    <property type="match status" value="1"/>
</dbReference>
<reference evidence="4" key="1">
    <citation type="submission" date="2020-06" db="EMBL/GenBank/DDBJ databases">
        <title>Draft genomic sequence of Geomonas sp. Red330.</title>
        <authorList>
            <person name="Itoh H."/>
            <person name="Zhenxing X."/>
            <person name="Ushijima N."/>
            <person name="Masuda Y."/>
            <person name="Shiratori Y."/>
            <person name="Senoo K."/>
        </authorList>
    </citation>
    <scope>NUCLEOTIDE SEQUENCE [LARGE SCALE GENOMIC DNA]</scope>
    <source>
        <strain evidence="4">Red330</strain>
    </source>
</reference>
<dbReference type="Proteomes" id="UP000556026">
    <property type="component" value="Unassembled WGS sequence"/>
</dbReference>
<protein>
    <submittedName>
        <fullName evidence="3">Transcriptional regulator</fullName>
    </submittedName>
</protein>
<keyword evidence="1" id="KW-0812">Transmembrane</keyword>
<dbReference type="RefSeq" id="WP_183353661.1">
    <property type="nucleotide sequence ID" value="NZ_BLXX01000002.1"/>
</dbReference>
<dbReference type="SMART" id="SM00530">
    <property type="entry name" value="HTH_XRE"/>
    <property type="match status" value="1"/>
</dbReference>
<comment type="caution">
    <text evidence="3">The sequence shown here is derived from an EMBL/GenBank/DDBJ whole genome shotgun (WGS) entry which is preliminary data.</text>
</comment>
<feature type="domain" description="HTH cro/C1-type" evidence="2">
    <location>
        <begin position="24"/>
        <end position="78"/>
    </location>
</feature>
<keyword evidence="1" id="KW-0472">Membrane</keyword>
<dbReference type="Gene3D" id="1.10.260.40">
    <property type="entry name" value="lambda repressor-like DNA-binding domains"/>
    <property type="match status" value="1"/>
</dbReference>
<dbReference type="InterPro" id="IPR018247">
    <property type="entry name" value="EF_Hand_1_Ca_BS"/>
</dbReference>
<dbReference type="InterPro" id="IPR010982">
    <property type="entry name" value="Lambda_DNA-bd_dom_sf"/>
</dbReference>
<evidence type="ECO:0000313" key="4">
    <source>
        <dbReference type="Proteomes" id="UP000556026"/>
    </source>
</evidence>
<dbReference type="PROSITE" id="PS00018">
    <property type="entry name" value="EF_HAND_1"/>
    <property type="match status" value="1"/>
</dbReference>
<dbReference type="InterPro" id="IPR001387">
    <property type="entry name" value="Cro/C1-type_HTH"/>
</dbReference>
<evidence type="ECO:0000259" key="2">
    <source>
        <dbReference type="PROSITE" id="PS50943"/>
    </source>
</evidence>
<organism evidence="3 4">
    <name type="scientific">Geomonas silvestris</name>
    <dbReference type="NCBI Taxonomy" id="2740184"/>
    <lineage>
        <taxon>Bacteria</taxon>
        <taxon>Pseudomonadati</taxon>
        <taxon>Thermodesulfobacteriota</taxon>
        <taxon>Desulfuromonadia</taxon>
        <taxon>Geobacterales</taxon>
        <taxon>Geobacteraceae</taxon>
        <taxon>Geomonas</taxon>
    </lineage>
</organism>
<dbReference type="Pfam" id="PF01381">
    <property type="entry name" value="HTH_3"/>
    <property type="match status" value="1"/>
</dbReference>
<feature type="transmembrane region" description="Helical" evidence="1">
    <location>
        <begin position="102"/>
        <end position="120"/>
    </location>
</feature>